<dbReference type="AlphaFoldDB" id="A0AAW2F7K1"/>
<reference evidence="2 3" key="1">
    <citation type="submission" date="2023-03" db="EMBL/GenBank/DDBJ databases">
        <title>High recombination rates correlate with genetic variation in Cardiocondyla obscurior ants.</title>
        <authorList>
            <person name="Errbii M."/>
        </authorList>
    </citation>
    <scope>NUCLEOTIDE SEQUENCE [LARGE SCALE GENOMIC DNA]</scope>
    <source>
        <strain evidence="2">Alpha-2009</strain>
        <tissue evidence="2">Whole body</tissue>
    </source>
</reference>
<dbReference type="Proteomes" id="UP001430953">
    <property type="component" value="Unassembled WGS sequence"/>
</dbReference>
<proteinExistence type="predicted"/>
<evidence type="ECO:0000313" key="3">
    <source>
        <dbReference type="Proteomes" id="UP001430953"/>
    </source>
</evidence>
<organism evidence="2 3">
    <name type="scientific">Cardiocondyla obscurior</name>
    <dbReference type="NCBI Taxonomy" id="286306"/>
    <lineage>
        <taxon>Eukaryota</taxon>
        <taxon>Metazoa</taxon>
        <taxon>Ecdysozoa</taxon>
        <taxon>Arthropoda</taxon>
        <taxon>Hexapoda</taxon>
        <taxon>Insecta</taxon>
        <taxon>Pterygota</taxon>
        <taxon>Neoptera</taxon>
        <taxon>Endopterygota</taxon>
        <taxon>Hymenoptera</taxon>
        <taxon>Apocrita</taxon>
        <taxon>Aculeata</taxon>
        <taxon>Formicoidea</taxon>
        <taxon>Formicidae</taxon>
        <taxon>Myrmicinae</taxon>
        <taxon>Cardiocondyla</taxon>
    </lineage>
</organism>
<protein>
    <submittedName>
        <fullName evidence="2">Uncharacterized protein</fullName>
    </submittedName>
</protein>
<sequence length="73" mass="8148">MACVPFDGYNARNANAHADPPTNRERRELDVMTSSMTFQSRPQRSWSSCEMGFEALRTLKTLSGTHAKGAEDL</sequence>
<evidence type="ECO:0000256" key="1">
    <source>
        <dbReference type="SAM" id="MobiDB-lite"/>
    </source>
</evidence>
<keyword evidence="3" id="KW-1185">Reference proteome</keyword>
<accession>A0AAW2F7K1</accession>
<feature type="region of interest" description="Disordered" evidence="1">
    <location>
        <begin position="1"/>
        <end position="25"/>
    </location>
</feature>
<name>A0AAW2F7K1_9HYME</name>
<evidence type="ECO:0000313" key="2">
    <source>
        <dbReference type="EMBL" id="KAL0110899.1"/>
    </source>
</evidence>
<dbReference type="EMBL" id="JADYXP020000013">
    <property type="protein sequence ID" value="KAL0110899.1"/>
    <property type="molecule type" value="Genomic_DNA"/>
</dbReference>
<gene>
    <name evidence="2" type="ORF">PUN28_012735</name>
</gene>
<comment type="caution">
    <text evidence="2">The sequence shown here is derived from an EMBL/GenBank/DDBJ whole genome shotgun (WGS) entry which is preliminary data.</text>
</comment>